<comment type="function">
    <text evidence="6">Catalyzes the 2'-O-methylation of the ribose of cytidine 1402 (C1402) in 16S rRNA.</text>
</comment>
<dbReference type="Pfam" id="PF00590">
    <property type="entry name" value="TP_methylase"/>
    <property type="match status" value="1"/>
</dbReference>
<evidence type="ECO:0000259" key="8">
    <source>
        <dbReference type="Pfam" id="PF23016"/>
    </source>
</evidence>
<dbReference type="InterPro" id="IPR014776">
    <property type="entry name" value="4pyrrole_Mease_sub2"/>
</dbReference>
<evidence type="ECO:0000256" key="2">
    <source>
        <dbReference type="ARBA" id="ARBA00022552"/>
    </source>
</evidence>
<dbReference type="HAMAP" id="MF_01877">
    <property type="entry name" value="16SrRNA_methyltr_I"/>
    <property type="match status" value="1"/>
</dbReference>
<evidence type="ECO:0000256" key="5">
    <source>
        <dbReference type="ARBA" id="ARBA00022691"/>
    </source>
</evidence>
<evidence type="ECO:0000256" key="1">
    <source>
        <dbReference type="ARBA" id="ARBA00022490"/>
    </source>
</evidence>
<dbReference type="InterPro" id="IPR000878">
    <property type="entry name" value="4pyrrol_Mease"/>
</dbReference>
<dbReference type="RefSeq" id="WP_212594684.1">
    <property type="nucleotide sequence ID" value="NZ_CP073587.1"/>
</dbReference>
<keyword evidence="10" id="KW-1185">Reference proteome</keyword>
<dbReference type="NCBIfam" id="TIGR00096">
    <property type="entry name" value="16S rRNA (cytidine(1402)-2'-O)-methyltransferase"/>
    <property type="match status" value="1"/>
</dbReference>
<gene>
    <name evidence="6 9" type="primary">rsmI</name>
    <name evidence="9" type="ORF">KDN34_15960</name>
</gene>
<evidence type="ECO:0000256" key="6">
    <source>
        <dbReference type="HAMAP-Rule" id="MF_01877"/>
    </source>
</evidence>
<feature type="domain" description="Tetrapyrrole methylase" evidence="7">
    <location>
        <begin position="7"/>
        <end position="206"/>
    </location>
</feature>
<name>A0ABX7YTJ2_9GAMM</name>
<dbReference type="SUPFAM" id="SSF53790">
    <property type="entry name" value="Tetrapyrrole methylase"/>
    <property type="match status" value="1"/>
</dbReference>
<organism evidence="9 10">
    <name type="scientific">Shewanella yunxiaonensis</name>
    <dbReference type="NCBI Taxonomy" id="2829809"/>
    <lineage>
        <taxon>Bacteria</taxon>
        <taxon>Pseudomonadati</taxon>
        <taxon>Pseudomonadota</taxon>
        <taxon>Gammaproteobacteria</taxon>
        <taxon>Alteromonadales</taxon>
        <taxon>Shewanellaceae</taxon>
        <taxon>Shewanella</taxon>
    </lineage>
</organism>
<dbReference type="EC" id="2.1.1.198" evidence="6"/>
<dbReference type="InterPro" id="IPR035996">
    <property type="entry name" value="4pyrrol_Methylase_sf"/>
</dbReference>
<dbReference type="Proteomes" id="UP000679575">
    <property type="component" value="Chromosome"/>
</dbReference>
<keyword evidence="1 6" id="KW-0963">Cytoplasm</keyword>
<keyword evidence="3 6" id="KW-0489">Methyltransferase</keyword>
<dbReference type="GO" id="GO:0008168">
    <property type="term" value="F:methyltransferase activity"/>
    <property type="evidence" value="ECO:0007669"/>
    <property type="project" value="UniProtKB-KW"/>
</dbReference>
<protein>
    <recommendedName>
        <fullName evidence="6">Ribosomal RNA small subunit methyltransferase I</fullName>
        <ecNumber evidence="6">2.1.1.198</ecNumber>
    </recommendedName>
    <alternativeName>
        <fullName evidence="6">16S rRNA 2'-O-ribose C1402 methyltransferase</fullName>
    </alternativeName>
    <alternativeName>
        <fullName evidence="6">rRNA (cytidine-2'-O-)-methyltransferase RsmI</fullName>
    </alternativeName>
</protein>
<proteinExistence type="inferred from homology"/>
<evidence type="ECO:0000259" key="7">
    <source>
        <dbReference type="Pfam" id="PF00590"/>
    </source>
</evidence>
<dbReference type="PANTHER" id="PTHR46111">
    <property type="entry name" value="RIBOSOMAL RNA SMALL SUBUNIT METHYLTRANSFERASE I"/>
    <property type="match status" value="1"/>
</dbReference>
<dbReference type="InterPro" id="IPR014777">
    <property type="entry name" value="4pyrrole_Mease_sub1"/>
</dbReference>
<comment type="subcellular location">
    <subcellularLocation>
        <location evidence="6">Cytoplasm</location>
    </subcellularLocation>
</comment>
<keyword evidence="5 6" id="KW-0949">S-adenosyl-L-methionine</keyword>
<evidence type="ECO:0000313" key="9">
    <source>
        <dbReference type="EMBL" id="QUN05656.1"/>
    </source>
</evidence>
<dbReference type="PIRSF" id="PIRSF005917">
    <property type="entry name" value="MTase_YraL"/>
    <property type="match status" value="1"/>
</dbReference>
<evidence type="ECO:0000256" key="4">
    <source>
        <dbReference type="ARBA" id="ARBA00022679"/>
    </source>
</evidence>
<accession>A0ABX7YTJ2</accession>
<feature type="domain" description="RsmI HTH" evidence="8">
    <location>
        <begin position="235"/>
        <end position="279"/>
    </location>
</feature>
<evidence type="ECO:0000256" key="3">
    <source>
        <dbReference type="ARBA" id="ARBA00022603"/>
    </source>
</evidence>
<dbReference type="Pfam" id="PF23016">
    <property type="entry name" value="RsmI_C"/>
    <property type="match status" value="1"/>
</dbReference>
<dbReference type="InterPro" id="IPR018063">
    <property type="entry name" value="SAM_MeTrfase_RsmI_CS"/>
</dbReference>
<dbReference type="InterPro" id="IPR053910">
    <property type="entry name" value="RsmI_HTH"/>
</dbReference>
<dbReference type="EMBL" id="CP073587">
    <property type="protein sequence ID" value="QUN05656.1"/>
    <property type="molecule type" value="Genomic_DNA"/>
</dbReference>
<dbReference type="PROSITE" id="PS01296">
    <property type="entry name" value="RSMI"/>
    <property type="match status" value="1"/>
</dbReference>
<keyword evidence="4 6" id="KW-0808">Transferase</keyword>
<keyword evidence="2 6" id="KW-0698">rRNA processing</keyword>
<dbReference type="GO" id="GO:0032259">
    <property type="term" value="P:methylation"/>
    <property type="evidence" value="ECO:0007669"/>
    <property type="project" value="UniProtKB-KW"/>
</dbReference>
<dbReference type="Gene3D" id="3.40.1010.10">
    <property type="entry name" value="Cobalt-precorrin-4 Transmethylase, Domain 1"/>
    <property type="match status" value="1"/>
</dbReference>
<reference evidence="9 10" key="1">
    <citation type="submission" date="2021-04" db="EMBL/GenBank/DDBJ databases">
        <title>Novel species identification of genus Shewanella.</title>
        <authorList>
            <person name="Liu G."/>
        </authorList>
    </citation>
    <scope>NUCLEOTIDE SEQUENCE [LARGE SCALE GENOMIC DNA]</scope>
    <source>
        <strain evidence="9 10">FJAT-54481</strain>
    </source>
</reference>
<dbReference type="Gene3D" id="3.30.950.10">
    <property type="entry name" value="Methyltransferase, Cobalt-precorrin-4 Transmethylase, Domain 2"/>
    <property type="match status" value="1"/>
</dbReference>
<dbReference type="InterPro" id="IPR008189">
    <property type="entry name" value="rRNA_ssu_MeTfrase_I"/>
</dbReference>
<comment type="similarity">
    <text evidence="6">Belongs to the methyltransferase superfamily. RsmI family.</text>
</comment>
<dbReference type="CDD" id="cd11648">
    <property type="entry name" value="RsmI"/>
    <property type="match status" value="1"/>
</dbReference>
<dbReference type="PANTHER" id="PTHR46111:SF1">
    <property type="entry name" value="RIBOSOMAL RNA SMALL SUBUNIT METHYLTRANSFERASE I"/>
    <property type="match status" value="1"/>
</dbReference>
<sequence length="281" mass="30530">MTMPVALYIVPTPIGNLGDLTPRAVEVLSAVSLIACEDTRHSGKLLSHFNITTRTMALHDHNERARAQWFIEKLQAGESVALISDAGTPLISDPGYHLVSQVRDAGFQVSPLPGACAAITALSASGLPSDRFSFEGFLPAKDKARLDKLASLKEDSRTLIFYESPHRILPSLEALEQVFGSERPMVMARELTKTFETFLVGSISEVRARVEADPNQQKGEMILMCHGYVGAADEDAIPAKALDTLKLLCGELPLKKAAAITAEIYGLKKNALYKQGLELGW</sequence>
<comment type="catalytic activity">
    <reaction evidence="6">
        <text>cytidine(1402) in 16S rRNA + S-adenosyl-L-methionine = 2'-O-methylcytidine(1402) in 16S rRNA + S-adenosyl-L-homocysteine + H(+)</text>
        <dbReference type="Rhea" id="RHEA:42924"/>
        <dbReference type="Rhea" id="RHEA-COMP:10285"/>
        <dbReference type="Rhea" id="RHEA-COMP:10286"/>
        <dbReference type="ChEBI" id="CHEBI:15378"/>
        <dbReference type="ChEBI" id="CHEBI:57856"/>
        <dbReference type="ChEBI" id="CHEBI:59789"/>
        <dbReference type="ChEBI" id="CHEBI:74495"/>
        <dbReference type="ChEBI" id="CHEBI:82748"/>
        <dbReference type="EC" id="2.1.1.198"/>
    </reaction>
</comment>
<evidence type="ECO:0000313" key="10">
    <source>
        <dbReference type="Proteomes" id="UP000679575"/>
    </source>
</evidence>